<accession>A0A2W4EGX7</accession>
<evidence type="ECO:0000256" key="1">
    <source>
        <dbReference type="SAM" id="MobiDB-lite"/>
    </source>
</evidence>
<feature type="compositionally biased region" description="Basic and acidic residues" evidence="1">
    <location>
        <begin position="97"/>
        <end position="114"/>
    </location>
</feature>
<sequence>MQLVGTQIHEEVGETPGFTVEFQGEGGEAVSVKLRAGDGLNTQNAVEKAGAVMIQLARFEIGTEQSEYADEYEAQSNGDFDDAPVVESPADISLLQAERDTRESTAEEKLEEGLKASFPASDPVSVTVSSIPTGRTDVDRT</sequence>
<dbReference type="Proteomes" id="UP000248925">
    <property type="component" value="Unassembled WGS sequence"/>
</dbReference>
<feature type="compositionally biased region" description="Polar residues" evidence="1">
    <location>
        <begin position="124"/>
        <end position="133"/>
    </location>
</feature>
<organism evidence="2 3">
    <name type="scientific">Rhizobium tubonense</name>
    <dbReference type="NCBI Taxonomy" id="484088"/>
    <lineage>
        <taxon>Bacteria</taxon>
        <taxon>Pseudomonadati</taxon>
        <taxon>Pseudomonadota</taxon>
        <taxon>Alphaproteobacteria</taxon>
        <taxon>Hyphomicrobiales</taxon>
        <taxon>Rhizobiaceae</taxon>
        <taxon>Rhizobium/Agrobacterium group</taxon>
        <taxon>Rhizobium</taxon>
    </lineage>
</organism>
<dbReference type="EMBL" id="PCDP01000050">
    <property type="protein sequence ID" value="PZM10440.1"/>
    <property type="molecule type" value="Genomic_DNA"/>
</dbReference>
<gene>
    <name evidence="2" type="ORF">CPY51_23010</name>
</gene>
<proteinExistence type="predicted"/>
<feature type="region of interest" description="Disordered" evidence="1">
    <location>
        <begin position="96"/>
        <end position="141"/>
    </location>
</feature>
<name>A0A2W4EGX7_9HYPH</name>
<dbReference type="RefSeq" id="WP_111162580.1">
    <property type="nucleotide sequence ID" value="NZ_PCDP01000050.1"/>
</dbReference>
<reference evidence="2 3" key="1">
    <citation type="journal article" date="2018" name="Sci. Rep.">
        <title>Rhizobium tumorigenes sp. nov., a novel plant tumorigenic bacterium isolated from cane gall tumors on thornless blackberry.</title>
        <authorList>
            <person name="Kuzmanovi N."/>
            <person name="Smalla K."/>
            <person name="Gronow S."/>
            <person name="PuBawska J."/>
        </authorList>
    </citation>
    <scope>NUCLEOTIDE SEQUENCE [LARGE SCALE GENOMIC DNA]</scope>
    <source>
        <strain evidence="2 3">CCBAU 85046</strain>
    </source>
</reference>
<protein>
    <submittedName>
        <fullName evidence="2">Uncharacterized protein</fullName>
    </submittedName>
</protein>
<dbReference type="AlphaFoldDB" id="A0A2W4EGX7"/>
<keyword evidence="3" id="KW-1185">Reference proteome</keyword>
<comment type="caution">
    <text evidence="2">The sequence shown here is derived from an EMBL/GenBank/DDBJ whole genome shotgun (WGS) entry which is preliminary data.</text>
</comment>
<evidence type="ECO:0000313" key="3">
    <source>
        <dbReference type="Proteomes" id="UP000248925"/>
    </source>
</evidence>
<evidence type="ECO:0000313" key="2">
    <source>
        <dbReference type="EMBL" id="PZM10440.1"/>
    </source>
</evidence>
<dbReference type="OrthoDB" id="8101404at2"/>